<sequence length="280" mass="31729">PRQVLNYRYEILEHLGAGQHSDVWLAQDTTVPGSKLAVKVLVKEVTDFQGVYAYELEALQSIQNAARLSNGSGGFDHLLQLKDHFRFGDHLCLVTNVLGKSLLDMEKDFPERRLPTALCQHVVRQVLQALSILHGSCNVVHTGGSLHNAQCYIKQDNIMFDTYEKDVPDLLSVSAVLVDFGTAMPAHGDHQRLIQPTALRCPEVLTGCDWGPKADIWNLGCIIFELMTGRHLFRPRPIPEEDITAEQYHMCRIYSHLAQGEDYIRLRDFFRTGSQFKKLF</sequence>
<feature type="non-terminal residue" evidence="8">
    <location>
        <position position="1"/>
    </location>
</feature>
<evidence type="ECO:0000256" key="6">
    <source>
        <dbReference type="PROSITE-ProRule" id="PRU10141"/>
    </source>
</evidence>
<evidence type="ECO:0000313" key="9">
    <source>
        <dbReference type="Proteomes" id="UP000054144"/>
    </source>
</evidence>
<reference evidence="8 9" key="1">
    <citation type="journal article" date="2015" name="Fungal Genet. Biol.">
        <title>Evolution of novel wood decay mechanisms in Agaricales revealed by the genome sequences of Fistulina hepatica and Cylindrobasidium torrendii.</title>
        <authorList>
            <person name="Floudas D."/>
            <person name="Held B.W."/>
            <person name="Riley R."/>
            <person name="Nagy L.G."/>
            <person name="Koehler G."/>
            <person name="Ransdell A.S."/>
            <person name="Younus H."/>
            <person name="Chow J."/>
            <person name="Chiniquy J."/>
            <person name="Lipzen A."/>
            <person name="Tritt A."/>
            <person name="Sun H."/>
            <person name="Haridas S."/>
            <person name="LaButti K."/>
            <person name="Ohm R.A."/>
            <person name="Kues U."/>
            <person name="Blanchette R.A."/>
            <person name="Grigoriev I.V."/>
            <person name="Minto R.E."/>
            <person name="Hibbett D.S."/>
        </authorList>
    </citation>
    <scope>NUCLEOTIDE SEQUENCE [LARGE SCALE GENOMIC DNA]</scope>
    <source>
        <strain evidence="8 9">ATCC 64428</strain>
    </source>
</reference>
<evidence type="ECO:0000313" key="8">
    <source>
        <dbReference type="EMBL" id="KIY45275.1"/>
    </source>
</evidence>
<gene>
    <name evidence="8" type="ORF">FISHEDRAFT_27663</name>
</gene>
<dbReference type="InterPro" id="IPR051175">
    <property type="entry name" value="CLK_kinases"/>
</dbReference>
<organism evidence="8 9">
    <name type="scientific">Fistulina hepatica ATCC 64428</name>
    <dbReference type="NCBI Taxonomy" id="1128425"/>
    <lineage>
        <taxon>Eukaryota</taxon>
        <taxon>Fungi</taxon>
        <taxon>Dikarya</taxon>
        <taxon>Basidiomycota</taxon>
        <taxon>Agaricomycotina</taxon>
        <taxon>Agaricomycetes</taxon>
        <taxon>Agaricomycetidae</taxon>
        <taxon>Agaricales</taxon>
        <taxon>Fistulinaceae</taxon>
        <taxon>Fistulina</taxon>
    </lineage>
</organism>
<keyword evidence="4 8" id="KW-0418">Kinase</keyword>
<dbReference type="GO" id="GO:0004674">
    <property type="term" value="F:protein serine/threonine kinase activity"/>
    <property type="evidence" value="ECO:0007669"/>
    <property type="project" value="UniProtKB-KW"/>
</dbReference>
<dbReference type="Gene3D" id="1.10.510.10">
    <property type="entry name" value="Transferase(Phosphotransferase) domain 1"/>
    <property type="match status" value="1"/>
</dbReference>
<dbReference type="InterPro" id="IPR000719">
    <property type="entry name" value="Prot_kinase_dom"/>
</dbReference>
<evidence type="ECO:0000256" key="4">
    <source>
        <dbReference type="ARBA" id="ARBA00022777"/>
    </source>
</evidence>
<dbReference type="GO" id="GO:0005524">
    <property type="term" value="F:ATP binding"/>
    <property type="evidence" value="ECO:0007669"/>
    <property type="project" value="UniProtKB-UniRule"/>
</dbReference>
<protein>
    <submittedName>
        <fullName evidence="8">Kinase-like protein</fullName>
    </submittedName>
</protein>
<dbReference type="OrthoDB" id="5979581at2759"/>
<feature type="binding site" evidence="6">
    <location>
        <position position="39"/>
    </location>
    <ligand>
        <name>ATP</name>
        <dbReference type="ChEBI" id="CHEBI:30616"/>
    </ligand>
</feature>
<evidence type="ECO:0000259" key="7">
    <source>
        <dbReference type="PROSITE" id="PS50011"/>
    </source>
</evidence>
<dbReference type="PROSITE" id="PS50011">
    <property type="entry name" value="PROTEIN_KINASE_DOM"/>
    <property type="match status" value="1"/>
</dbReference>
<dbReference type="SMART" id="SM00220">
    <property type="entry name" value="S_TKc"/>
    <property type="match status" value="1"/>
</dbReference>
<dbReference type="AlphaFoldDB" id="A0A0D7A3E7"/>
<dbReference type="SUPFAM" id="SSF56112">
    <property type="entry name" value="Protein kinase-like (PK-like)"/>
    <property type="match status" value="1"/>
</dbReference>
<keyword evidence="2" id="KW-0808">Transferase</keyword>
<evidence type="ECO:0000256" key="3">
    <source>
        <dbReference type="ARBA" id="ARBA00022741"/>
    </source>
</evidence>
<dbReference type="InterPro" id="IPR017441">
    <property type="entry name" value="Protein_kinase_ATP_BS"/>
</dbReference>
<accession>A0A0D7A3E7</accession>
<keyword evidence="1" id="KW-0723">Serine/threonine-protein kinase</keyword>
<dbReference type="Proteomes" id="UP000054144">
    <property type="component" value="Unassembled WGS sequence"/>
</dbReference>
<feature type="non-terminal residue" evidence="8">
    <location>
        <position position="280"/>
    </location>
</feature>
<keyword evidence="5 6" id="KW-0067">ATP-binding</keyword>
<dbReference type="Gene3D" id="3.30.200.20">
    <property type="entry name" value="Phosphorylase Kinase, domain 1"/>
    <property type="match status" value="1"/>
</dbReference>
<dbReference type="PANTHER" id="PTHR45646">
    <property type="entry name" value="SERINE/THREONINE-PROTEIN KINASE DOA-RELATED"/>
    <property type="match status" value="1"/>
</dbReference>
<keyword evidence="3 6" id="KW-0547">Nucleotide-binding</keyword>
<dbReference type="EMBL" id="KN882059">
    <property type="protein sequence ID" value="KIY45275.1"/>
    <property type="molecule type" value="Genomic_DNA"/>
</dbReference>
<evidence type="ECO:0000256" key="1">
    <source>
        <dbReference type="ARBA" id="ARBA00022527"/>
    </source>
</evidence>
<name>A0A0D7A3E7_9AGAR</name>
<keyword evidence="9" id="KW-1185">Reference proteome</keyword>
<feature type="domain" description="Protein kinase" evidence="7">
    <location>
        <begin position="9"/>
        <end position="280"/>
    </location>
</feature>
<dbReference type="PROSITE" id="PS00107">
    <property type="entry name" value="PROTEIN_KINASE_ATP"/>
    <property type="match status" value="1"/>
</dbReference>
<evidence type="ECO:0000256" key="2">
    <source>
        <dbReference type="ARBA" id="ARBA00022679"/>
    </source>
</evidence>
<dbReference type="InterPro" id="IPR011009">
    <property type="entry name" value="Kinase-like_dom_sf"/>
</dbReference>
<proteinExistence type="predicted"/>
<dbReference type="Pfam" id="PF00069">
    <property type="entry name" value="Pkinase"/>
    <property type="match status" value="1"/>
</dbReference>
<evidence type="ECO:0000256" key="5">
    <source>
        <dbReference type="ARBA" id="ARBA00022840"/>
    </source>
</evidence>